<protein>
    <submittedName>
        <fullName evidence="3">Type II toxin-antitoxin system prevent-host-death family antitoxin</fullName>
    </submittedName>
</protein>
<feature type="region of interest" description="Disordered" evidence="2">
    <location>
        <begin position="68"/>
        <end position="96"/>
    </location>
</feature>
<evidence type="ECO:0000313" key="4">
    <source>
        <dbReference type="Proteomes" id="UP001303211"/>
    </source>
</evidence>
<evidence type="ECO:0000313" key="3">
    <source>
        <dbReference type="EMBL" id="WOO31121.1"/>
    </source>
</evidence>
<accession>A0ABZ0J1A0</accession>
<evidence type="ECO:0000256" key="1">
    <source>
        <dbReference type="ARBA" id="ARBA00009981"/>
    </source>
</evidence>
<sequence>MSIATMNSRTFARDAAAVKRAAQQGPVIITERGKPSLAVLKIEDYYRLTGQVGGESLLQAMRGVDAPSGGELPLPERPGAADITLRIPEFGEHEPR</sequence>
<dbReference type="Gene3D" id="3.40.1620.10">
    <property type="entry name" value="YefM-like domain"/>
    <property type="match status" value="1"/>
</dbReference>
<proteinExistence type="inferred from homology"/>
<keyword evidence="4" id="KW-1185">Reference proteome</keyword>
<name>A0ABZ0J1A0_9BURK</name>
<evidence type="ECO:0000256" key="2">
    <source>
        <dbReference type="SAM" id="MobiDB-lite"/>
    </source>
</evidence>
<dbReference type="Proteomes" id="UP001303211">
    <property type="component" value="Chromosome"/>
</dbReference>
<dbReference type="NCBIfam" id="TIGR01552">
    <property type="entry name" value="phd_fam"/>
    <property type="match status" value="1"/>
</dbReference>
<dbReference type="InterPro" id="IPR036165">
    <property type="entry name" value="YefM-like_sf"/>
</dbReference>
<reference evidence="3 4" key="1">
    <citation type="submission" date="2023-03" db="EMBL/GenBank/DDBJ databases">
        <title>Diaphorobacter basophil sp. nov., isolated from a sewage-treatment plant.</title>
        <authorList>
            <person name="Yang K."/>
        </authorList>
    </citation>
    <scope>NUCLEOTIDE SEQUENCE [LARGE SCALE GENOMIC DNA]</scope>
    <source>
        <strain evidence="3 4">Y-1</strain>
    </source>
</reference>
<dbReference type="SUPFAM" id="SSF143120">
    <property type="entry name" value="YefM-like"/>
    <property type="match status" value="1"/>
</dbReference>
<dbReference type="RefSeq" id="WP_317700607.1">
    <property type="nucleotide sequence ID" value="NZ_CP136921.1"/>
</dbReference>
<dbReference type="EMBL" id="CP136921">
    <property type="protein sequence ID" value="WOO31121.1"/>
    <property type="molecule type" value="Genomic_DNA"/>
</dbReference>
<comment type="similarity">
    <text evidence="1">Belongs to the phD/YefM antitoxin family.</text>
</comment>
<gene>
    <name evidence="3" type="ORF">P4826_11910</name>
</gene>
<organism evidence="3 4">
    <name type="scientific">Diaphorobacter limosus</name>
    <dbReference type="NCBI Taxonomy" id="3036128"/>
    <lineage>
        <taxon>Bacteria</taxon>
        <taxon>Pseudomonadati</taxon>
        <taxon>Pseudomonadota</taxon>
        <taxon>Betaproteobacteria</taxon>
        <taxon>Burkholderiales</taxon>
        <taxon>Comamonadaceae</taxon>
        <taxon>Diaphorobacter</taxon>
    </lineage>
</organism>